<protein>
    <submittedName>
        <fullName evidence="4">Uncharacterized protein</fullName>
    </submittedName>
</protein>
<dbReference type="InterPro" id="IPR019251">
    <property type="entry name" value="DUF2231_TM"/>
</dbReference>
<dbReference type="Pfam" id="PF13855">
    <property type="entry name" value="LRR_8"/>
    <property type="match status" value="1"/>
</dbReference>
<evidence type="ECO:0000313" key="4">
    <source>
        <dbReference type="EMBL" id="PHN08520.1"/>
    </source>
</evidence>
<dbReference type="RefSeq" id="WP_099148111.1">
    <property type="nucleotide sequence ID" value="NZ_PDUD01000001.1"/>
</dbReference>
<organism evidence="4 5">
    <name type="scientific">Flavilitoribacter nigricans (strain ATCC 23147 / DSM 23189 / NBRC 102662 / NCIMB 1420 / SS-2)</name>
    <name type="common">Lewinella nigricans</name>
    <dbReference type="NCBI Taxonomy" id="1122177"/>
    <lineage>
        <taxon>Bacteria</taxon>
        <taxon>Pseudomonadati</taxon>
        <taxon>Bacteroidota</taxon>
        <taxon>Saprospiria</taxon>
        <taxon>Saprospirales</taxon>
        <taxon>Lewinellaceae</taxon>
        <taxon>Flavilitoribacter</taxon>
    </lineage>
</organism>
<dbReference type="EMBL" id="PDUD01000001">
    <property type="protein sequence ID" value="PHN08520.1"/>
    <property type="molecule type" value="Genomic_DNA"/>
</dbReference>
<dbReference type="InterPro" id="IPR011429">
    <property type="entry name" value="Cyt_c_Planctomycete-type"/>
</dbReference>
<feature type="transmembrane region" description="Helical" evidence="1">
    <location>
        <begin position="20"/>
        <end position="39"/>
    </location>
</feature>
<accession>A0A2D0NJF1</accession>
<keyword evidence="1" id="KW-0472">Membrane</keyword>
<dbReference type="OrthoDB" id="713772at2"/>
<feature type="transmembrane region" description="Helical" evidence="1">
    <location>
        <begin position="86"/>
        <end position="103"/>
    </location>
</feature>
<dbReference type="AlphaFoldDB" id="A0A2D0NJF1"/>
<feature type="domain" description="Cytochrome C Planctomycete-type" evidence="2">
    <location>
        <begin position="189"/>
        <end position="245"/>
    </location>
</feature>
<keyword evidence="5" id="KW-1185">Reference proteome</keyword>
<keyword evidence="1" id="KW-0812">Transmembrane</keyword>
<keyword evidence="1" id="KW-1133">Transmembrane helix</keyword>
<dbReference type="Pfam" id="PF09990">
    <property type="entry name" value="DUF2231"/>
    <property type="match status" value="1"/>
</dbReference>
<comment type="caution">
    <text evidence="4">The sequence shown here is derived from an EMBL/GenBank/DDBJ whole genome shotgun (WGS) entry which is preliminary data.</text>
</comment>
<dbReference type="PANTHER" id="PTHR35889">
    <property type="entry name" value="CYCLOINULO-OLIGOSACCHARIDE FRUCTANOTRANSFERASE-RELATED"/>
    <property type="match status" value="1"/>
</dbReference>
<feature type="domain" description="DUF2231" evidence="3">
    <location>
        <begin position="18"/>
        <end position="138"/>
    </location>
</feature>
<sequence length="480" mass="52506">MSSILLLQTDWTLFIGRFHPLFVHLPIGFLLLAGILELVNRKQQKPGWDSAISLSLIVGAISGFVAAFCGWMLAADGGYDAGTLGWHRWLGIGTSVLALVAWLMKSKRISFDPKYFAGVLGATILGLTITGHLGGNLTHGEDYLYQYAPGLVQTIMGVQPDSLNTRQFASPDSVIVYADLIKPVLEKKCISCHSDTKTQGGLNMATYSLLLEGGEHGSVIEPEAPLSSEIVRRVTIDPSSVKYMPTKGTPLTFTEINLLSWWIDIGADSSQRLTEVEVPESIKALLLRDYKLDTRPKPYVETANTKPLAEATRTALEEAGFSVQMLASNSNFVEVGPKVVRSEVSSEQVKSLLEAKDQITWINFGEAGLKDSDLEVIGQLPQLTRLRVEKNKITDAGVAHLKGLTHLESLNLYGTEVTDASVDVIAGLPALKKVYLWQSQISQEGVEALRSKRPDLMIDTGFQFAQQTTEEAEEEEESGE</sequence>
<feature type="transmembrane region" description="Helical" evidence="1">
    <location>
        <begin position="115"/>
        <end position="134"/>
    </location>
</feature>
<gene>
    <name evidence="4" type="ORF">CRP01_01000</name>
</gene>
<dbReference type="Gene3D" id="3.80.10.10">
    <property type="entry name" value="Ribonuclease Inhibitor"/>
    <property type="match status" value="1"/>
</dbReference>
<name>A0A2D0NJF1_FLAN2</name>
<evidence type="ECO:0000259" key="3">
    <source>
        <dbReference type="Pfam" id="PF09990"/>
    </source>
</evidence>
<evidence type="ECO:0000259" key="2">
    <source>
        <dbReference type="Pfam" id="PF07635"/>
    </source>
</evidence>
<feature type="transmembrane region" description="Helical" evidence="1">
    <location>
        <begin position="51"/>
        <end position="74"/>
    </location>
</feature>
<reference evidence="4 5" key="1">
    <citation type="submission" date="2017-10" db="EMBL/GenBank/DDBJ databases">
        <title>The draft genome sequence of Lewinella nigricans NBRC 102662.</title>
        <authorList>
            <person name="Wang K."/>
        </authorList>
    </citation>
    <scope>NUCLEOTIDE SEQUENCE [LARGE SCALE GENOMIC DNA]</scope>
    <source>
        <strain evidence="4 5">NBRC 102662</strain>
    </source>
</reference>
<proteinExistence type="predicted"/>
<dbReference type="InterPro" id="IPR032675">
    <property type="entry name" value="LRR_dom_sf"/>
</dbReference>
<evidence type="ECO:0000256" key="1">
    <source>
        <dbReference type="SAM" id="Phobius"/>
    </source>
</evidence>
<dbReference type="Pfam" id="PF07635">
    <property type="entry name" value="PSCyt1"/>
    <property type="match status" value="1"/>
</dbReference>
<dbReference type="PANTHER" id="PTHR35889:SF3">
    <property type="entry name" value="F-BOX DOMAIN-CONTAINING PROTEIN"/>
    <property type="match status" value="1"/>
</dbReference>
<dbReference type="SUPFAM" id="SSF52047">
    <property type="entry name" value="RNI-like"/>
    <property type="match status" value="1"/>
</dbReference>
<evidence type="ECO:0000313" key="5">
    <source>
        <dbReference type="Proteomes" id="UP000223913"/>
    </source>
</evidence>
<dbReference type="InterPro" id="IPR001611">
    <property type="entry name" value="Leu-rich_rpt"/>
</dbReference>
<dbReference type="Proteomes" id="UP000223913">
    <property type="component" value="Unassembled WGS sequence"/>
</dbReference>